<dbReference type="GO" id="GO:0010011">
    <property type="term" value="F:auxin binding"/>
    <property type="evidence" value="ECO:0007669"/>
    <property type="project" value="UniProtKB-ARBA"/>
</dbReference>
<comment type="subcellular location">
    <subcellularLocation>
        <location evidence="1">Nucleus</location>
    </subcellularLocation>
</comment>
<evidence type="ECO:0000256" key="4">
    <source>
        <dbReference type="ARBA" id="ARBA00023242"/>
    </source>
</evidence>
<feature type="domain" description="F-box" evidence="6">
    <location>
        <begin position="9"/>
        <end position="50"/>
    </location>
</feature>
<proteinExistence type="evidence at transcript level"/>
<dbReference type="Pfam" id="PF18511">
    <property type="entry name" value="F-box_5"/>
    <property type="match status" value="1"/>
</dbReference>
<evidence type="ECO:0000313" key="7">
    <source>
        <dbReference type="EMBL" id="ADE76203.1"/>
    </source>
</evidence>
<dbReference type="InterPro" id="IPR036047">
    <property type="entry name" value="F-box-like_dom_sf"/>
</dbReference>
<protein>
    <recommendedName>
        <fullName evidence="6">F-box domain-containing protein</fullName>
    </recommendedName>
</protein>
<dbReference type="SMART" id="SM00367">
    <property type="entry name" value="LRR_CC"/>
    <property type="match status" value="8"/>
</dbReference>
<dbReference type="PANTHER" id="PTHR16134">
    <property type="entry name" value="F-BOX/TPR REPEAT PROTEIN POF3"/>
    <property type="match status" value="1"/>
</dbReference>
<evidence type="ECO:0000256" key="5">
    <source>
        <dbReference type="ARBA" id="ARBA00023294"/>
    </source>
</evidence>
<dbReference type="FunFam" id="3.80.10.10:FF:000029">
    <property type="entry name" value="Transport inhibitor response 1"/>
    <property type="match status" value="1"/>
</dbReference>
<dbReference type="Pfam" id="PF13516">
    <property type="entry name" value="LRR_6"/>
    <property type="match status" value="1"/>
</dbReference>
<dbReference type="InterPro" id="IPR041567">
    <property type="entry name" value="COI1_F-box"/>
</dbReference>
<dbReference type="Gene3D" id="1.20.1280.50">
    <property type="match status" value="1"/>
</dbReference>
<dbReference type="AlphaFoldDB" id="D5A9I4"/>
<accession>D5A9I4</accession>
<dbReference type="SMART" id="SM00256">
    <property type="entry name" value="FBOX"/>
    <property type="match status" value="1"/>
</dbReference>
<dbReference type="EMBL" id="BT122854">
    <property type="protein sequence ID" value="ADE76203.1"/>
    <property type="molecule type" value="mRNA"/>
</dbReference>
<dbReference type="GO" id="GO:0005634">
    <property type="term" value="C:nucleus"/>
    <property type="evidence" value="ECO:0007669"/>
    <property type="project" value="UniProtKB-SubCell"/>
</dbReference>
<keyword evidence="5" id="KW-0927">Auxin signaling pathway</keyword>
<dbReference type="InterPro" id="IPR041101">
    <property type="entry name" value="Transp_inhibit"/>
</dbReference>
<dbReference type="SUPFAM" id="SSF52047">
    <property type="entry name" value="RNI-like"/>
    <property type="match status" value="2"/>
</dbReference>
<dbReference type="FunFam" id="1.20.1280.50:FF:000006">
    <property type="entry name" value="Transport inhibitor response 1"/>
    <property type="match status" value="1"/>
</dbReference>
<dbReference type="CDD" id="cd22159">
    <property type="entry name" value="F-box_AtTIR1-like"/>
    <property type="match status" value="1"/>
</dbReference>
<dbReference type="InterPro" id="IPR032675">
    <property type="entry name" value="LRR_dom_sf"/>
</dbReference>
<dbReference type="InterPro" id="IPR006553">
    <property type="entry name" value="Leu-rich_rpt_Cys-con_subtyp"/>
</dbReference>
<name>D5A9I4_PICSI</name>
<dbReference type="Gene3D" id="3.80.10.10">
    <property type="entry name" value="Ribonuclease Inhibitor"/>
    <property type="match status" value="1"/>
</dbReference>
<dbReference type="GO" id="GO:0031146">
    <property type="term" value="P:SCF-dependent proteasomal ubiquitin-dependent protein catabolic process"/>
    <property type="evidence" value="ECO:0007669"/>
    <property type="project" value="TreeGrafter"/>
</dbReference>
<evidence type="ECO:0000256" key="2">
    <source>
        <dbReference type="ARBA" id="ARBA00004906"/>
    </source>
</evidence>
<dbReference type="SUPFAM" id="SSF81383">
    <property type="entry name" value="F-box domain"/>
    <property type="match status" value="1"/>
</dbReference>
<evidence type="ECO:0000259" key="6">
    <source>
        <dbReference type="SMART" id="SM00256"/>
    </source>
</evidence>
<dbReference type="PANTHER" id="PTHR16134:SF148">
    <property type="entry name" value="S-PHASE KINASE-ASSOCIATED PROTEIN 2, ISOFORM A"/>
    <property type="match status" value="1"/>
</dbReference>
<dbReference type="Pfam" id="PF18791">
    <property type="entry name" value="Transp_inhibit"/>
    <property type="match status" value="1"/>
</dbReference>
<dbReference type="InterPro" id="IPR001810">
    <property type="entry name" value="F-box_dom"/>
</dbReference>
<dbReference type="GO" id="GO:0019005">
    <property type="term" value="C:SCF ubiquitin ligase complex"/>
    <property type="evidence" value="ECO:0007669"/>
    <property type="project" value="TreeGrafter"/>
</dbReference>
<dbReference type="OMA" id="PHWGADI"/>
<organism evidence="7">
    <name type="scientific">Picea sitchensis</name>
    <name type="common">Sitka spruce</name>
    <name type="synonym">Pinus sitchensis</name>
    <dbReference type="NCBI Taxonomy" id="3332"/>
    <lineage>
        <taxon>Eukaryota</taxon>
        <taxon>Viridiplantae</taxon>
        <taxon>Streptophyta</taxon>
        <taxon>Embryophyta</taxon>
        <taxon>Tracheophyta</taxon>
        <taxon>Spermatophyta</taxon>
        <taxon>Pinopsida</taxon>
        <taxon>Pinidae</taxon>
        <taxon>Conifers I</taxon>
        <taxon>Pinales</taxon>
        <taxon>Pinaceae</taxon>
        <taxon>Picea</taxon>
    </lineage>
</organism>
<dbReference type="GO" id="GO:0009734">
    <property type="term" value="P:auxin-activated signaling pathway"/>
    <property type="evidence" value="ECO:0007669"/>
    <property type="project" value="UniProtKB-KW"/>
</dbReference>
<reference evidence="7" key="1">
    <citation type="submission" date="2010-04" db="EMBL/GenBank/DDBJ databases">
        <authorList>
            <person name="Reid K.E."/>
            <person name="Liao N."/>
            <person name="Chan S."/>
            <person name="Docking R."/>
            <person name="Taylor G."/>
            <person name="Moore R."/>
            <person name="Mayo M."/>
            <person name="Munro S."/>
            <person name="King J."/>
            <person name="Yanchuk A."/>
            <person name="Holt R."/>
            <person name="Jones S."/>
            <person name="Marra M."/>
            <person name="Ritland C.E."/>
            <person name="Ritland K."/>
            <person name="Bohlmann J."/>
        </authorList>
    </citation>
    <scope>NUCLEOTIDE SEQUENCE</scope>
    <source>
        <tissue evidence="7">Bud</tissue>
    </source>
</reference>
<keyword evidence="4" id="KW-0539">Nucleus</keyword>
<evidence type="ECO:0000256" key="3">
    <source>
        <dbReference type="ARBA" id="ARBA00022786"/>
    </source>
</evidence>
<dbReference type="InterPro" id="IPR001611">
    <property type="entry name" value="Leu-rich_rpt"/>
</dbReference>
<sequence length="570" mass="64255">MDEKAMSSFPDEVLEHVLVFLTSSQDRNSASLVCKAWYRAESWGRRSLFIGNIYALSPEIMVRRFTRIRSVTLKGKPRFADFNLVPPNWGADVLPWLVVMSSSYPMLEELRLKRMVVTDESLELLAHSFPNFRVLSLASCEGFSTYGLAIIARDCRNLTELDLQENDIDDRGGYWLSCFPESCSSLVSLNFACMNSAVNFDSLERLVARCTSLKSLKLNKNVTLEQLQRLLVKAPQLTELGTGSYSQEIRSRQFDNLSAAFNNCKELRIISGFWDVAPVYLPAIYPVCSKLKFLNFSYATIRSSDLGRVVINCPHLQRLWVLDTVEDAGLEIVSSSCKDLRELRVYPVDPSGQGQGYVTEKGIVAISKGCPNLNYVLYFCRQMTNAAIVTVAQNCPKLTHFRLCIMAPHQPDHLTNEPMDEAFGAIVRNCKNLQRLSLSGWLTDKTFEYVGCYAKKLQTLSVAFAGNSDRGMQYVLQGCPKLRKLEIRDSPFGDAALLSGMGHYESMRSSWMSACTTTLNGCKILAQEMPRLNVEIMKEDDDNNLQVEKLYVYRTVSGSRMDAPSFVYTL</sequence>
<evidence type="ECO:0000256" key="1">
    <source>
        <dbReference type="ARBA" id="ARBA00004123"/>
    </source>
</evidence>
<keyword evidence="3" id="KW-0833">Ubl conjugation pathway</keyword>
<comment type="pathway">
    <text evidence="2">Protein modification; protein ubiquitination.</text>
</comment>